<dbReference type="EMBL" id="KN847040">
    <property type="protein sequence ID" value="KIW34117.1"/>
    <property type="molecule type" value="Genomic_DNA"/>
</dbReference>
<evidence type="ECO:0000256" key="5">
    <source>
        <dbReference type="ARBA" id="ARBA00022824"/>
    </source>
</evidence>
<dbReference type="InterPro" id="IPR018943">
    <property type="entry name" value="Oligosaccaryltransferase"/>
</dbReference>
<dbReference type="Pfam" id="PF10215">
    <property type="entry name" value="Ost4"/>
    <property type="match status" value="1"/>
</dbReference>
<keyword evidence="7 9" id="KW-1133">Transmembrane helix</keyword>
<keyword evidence="4 9" id="KW-0812">Transmembrane</keyword>
<comment type="similarity">
    <text evidence="2">Belongs to the OST4 family.</text>
</comment>
<keyword evidence="11" id="KW-1185">Reference proteome</keyword>
<dbReference type="GeneID" id="27340107"/>
<dbReference type="PANTHER" id="PTHR48164">
    <property type="entry name" value="DOLICHYL-DIPHOSPHOOLIGOSACCHARIDE--PROTEIN GLYCOSYLTRANSFERASE SUBUNIT 4"/>
    <property type="match status" value="1"/>
</dbReference>
<sequence>MITDAQLYSLAIFLGSAAMLLIVLYHFLEVNAQDDSKLNGELRDEKAGVGAVKPPTVGEETR</sequence>
<dbReference type="VEuPathDB" id="FungiDB:PV07_00913"/>
<dbReference type="SUPFAM" id="SSF103464">
    <property type="entry name" value="Oligosaccharyltransferase subunit ost4p"/>
    <property type="match status" value="1"/>
</dbReference>
<organism evidence="10 11">
    <name type="scientific">Cladophialophora immunda</name>
    <dbReference type="NCBI Taxonomy" id="569365"/>
    <lineage>
        <taxon>Eukaryota</taxon>
        <taxon>Fungi</taxon>
        <taxon>Dikarya</taxon>
        <taxon>Ascomycota</taxon>
        <taxon>Pezizomycotina</taxon>
        <taxon>Eurotiomycetes</taxon>
        <taxon>Chaetothyriomycetidae</taxon>
        <taxon>Chaetothyriales</taxon>
        <taxon>Herpotrichiellaceae</taxon>
        <taxon>Cladophialophora</taxon>
    </lineage>
</organism>
<dbReference type="Proteomes" id="UP000054466">
    <property type="component" value="Unassembled WGS sequence"/>
</dbReference>
<comment type="subcellular location">
    <subcellularLocation>
        <location evidence="1">Endoplasmic reticulum membrane</location>
        <topology evidence="1">Single-pass type III membrane protein</topology>
    </subcellularLocation>
</comment>
<evidence type="ECO:0000256" key="9">
    <source>
        <dbReference type="SAM" id="Phobius"/>
    </source>
</evidence>
<reference evidence="10 11" key="1">
    <citation type="submission" date="2015-01" db="EMBL/GenBank/DDBJ databases">
        <title>The Genome Sequence of Cladophialophora immunda CBS83496.</title>
        <authorList>
            <consortium name="The Broad Institute Genomics Platform"/>
            <person name="Cuomo C."/>
            <person name="de Hoog S."/>
            <person name="Gorbushina A."/>
            <person name="Stielow B."/>
            <person name="Teixiera M."/>
            <person name="Abouelleil A."/>
            <person name="Chapman S.B."/>
            <person name="Priest M."/>
            <person name="Young S.K."/>
            <person name="Wortman J."/>
            <person name="Nusbaum C."/>
            <person name="Birren B."/>
        </authorList>
    </citation>
    <scope>NUCLEOTIDE SEQUENCE [LARGE SCALE GENOMIC DNA]</scope>
    <source>
        <strain evidence="10 11">CBS 83496</strain>
    </source>
</reference>
<accession>A0A0D2B927</accession>
<evidence type="ECO:0000256" key="7">
    <source>
        <dbReference type="ARBA" id="ARBA00022989"/>
    </source>
</evidence>
<protein>
    <recommendedName>
        <fullName evidence="3">Dolichyl-diphosphooligosaccharide--protein glycosyltransferase subunit 4</fullName>
    </recommendedName>
</protein>
<evidence type="ECO:0000256" key="8">
    <source>
        <dbReference type="ARBA" id="ARBA00023136"/>
    </source>
</evidence>
<proteinExistence type="inferred from homology"/>
<dbReference type="GO" id="GO:0008250">
    <property type="term" value="C:oligosaccharyltransferase complex"/>
    <property type="evidence" value="ECO:0007669"/>
    <property type="project" value="TreeGrafter"/>
</dbReference>
<dbReference type="InterPro" id="IPR051307">
    <property type="entry name" value="OST4"/>
</dbReference>
<evidence type="ECO:0000313" key="11">
    <source>
        <dbReference type="Proteomes" id="UP000054466"/>
    </source>
</evidence>
<feature type="transmembrane region" description="Helical" evidence="9">
    <location>
        <begin position="7"/>
        <end position="28"/>
    </location>
</feature>
<gene>
    <name evidence="10" type="ORF">PV07_00913</name>
</gene>
<dbReference type="AlphaFoldDB" id="A0A0D2B927"/>
<keyword evidence="8 9" id="KW-0472">Membrane</keyword>
<keyword evidence="6" id="KW-0735">Signal-anchor</keyword>
<evidence type="ECO:0000256" key="6">
    <source>
        <dbReference type="ARBA" id="ARBA00022968"/>
    </source>
</evidence>
<dbReference type="RefSeq" id="XP_016254333.1">
    <property type="nucleotide sequence ID" value="XM_016387405.1"/>
</dbReference>
<evidence type="ECO:0000313" key="10">
    <source>
        <dbReference type="EMBL" id="KIW34117.1"/>
    </source>
</evidence>
<evidence type="ECO:0000256" key="4">
    <source>
        <dbReference type="ARBA" id="ARBA00022692"/>
    </source>
</evidence>
<name>A0A0D2B927_9EURO</name>
<dbReference type="HOGENOM" id="CLU_160806_1_2_1"/>
<dbReference type="GO" id="GO:0018279">
    <property type="term" value="P:protein N-linked glycosylation via asparagine"/>
    <property type="evidence" value="ECO:0007669"/>
    <property type="project" value="TreeGrafter"/>
</dbReference>
<keyword evidence="5" id="KW-0256">Endoplasmic reticulum</keyword>
<evidence type="ECO:0000256" key="1">
    <source>
        <dbReference type="ARBA" id="ARBA00004643"/>
    </source>
</evidence>
<dbReference type="OrthoDB" id="2124077at2759"/>
<dbReference type="InterPro" id="IPR036330">
    <property type="entry name" value="Ost4p_sf"/>
</dbReference>
<evidence type="ECO:0000256" key="3">
    <source>
        <dbReference type="ARBA" id="ARBA00017662"/>
    </source>
</evidence>
<evidence type="ECO:0000256" key="2">
    <source>
        <dbReference type="ARBA" id="ARBA00007685"/>
    </source>
</evidence>
<dbReference type="PANTHER" id="PTHR48164:SF1">
    <property type="entry name" value="DOLICHYL-DIPHOSPHOOLIGOSACCHARIDE--PROTEIN GLYCOSYLTRANSFERASE SUBUNIT 4"/>
    <property type="match status" value="1"/>
</dbReference>